<dbReference type="AlphaFoldDB" id="A0A5P1R738"/>
<organism evidence="2 3">
    <name type="scientific">Neptunomonas concharum</name>
    <dbReference type="NCBI Taxonomy" id="1031538"/>
    <lineage>
        <taxon>Bacteria</taxon>
        <taxon>Pseudomonadati</taxon>
        <taxon>Pseudomonadota</taxon>
        <taxon>Gammaproteobacteria</taxon>
        <taxon>Oceanospirillales</taxon>
        <taxon>Oceanospirillaceae</taxon>
        <taxon>Neptunomonas</taxon>
    </lineage>
</organism>
<gene>
    <name evidence="2" type="ORF">F0U83_01260</name>
</gene>
<dbReference type="RefSeq" id="WP_138986142.1">
    <property type="nucleotide sequence ID" value="NZ_CP043869.1"/>
</dbReference>
<dbReference type="EMBL" id="CP043869">
    <property type="protein sequence ID" value="QEQ95437.1"/>
    <property type="molecule type" value="Genomic_DNA"/>
</dbReference>
<reference evidence="2 3" key="1">
    <citation type="journal article" date="2019" name="Biochem. Eng. J.">
        <title>Metabolic engineering of the marine bacteria Neptunomonas concharum for the production of acetoin and meso-2,3-butanediol from acetate.</title>
        <authorList>
            <person name="Li W."/>
            <person name="Pu N."/>
            <person name="Liu C.-X."/>
            <person name="Yuan Q.-P."/>
            <person name="Li Z.-J."/>
        </authorList>
    </citation>
    <scope>NUCLEOTIDE SEQUENCE [LARGE SCALE GENOMIC DNA]</scope>
    <source>
        <strain evidence="2 3">JCM17730</strain>
    </source>
</reference>
<feature type="domain" description="PepSY" evidence="1">
    <location>
        <begin position="37"/>
        <end position="91"/>
    </location>
</feature>
<keyword evidence="3" id="KW-1185">Reference proteome</keyword>
<proteinExistence type="predicted"/>
<dbReference type="Proteomes" id="UP000324760">
    <property type="component" value="Chromosome"/>
</dbReference>
<accession>A0A5P1R738</accession>
<evidence type="ECO:0000313" key="3">
    <source>
        <dbReference type="Proteomes" id="UP000324760"/>
    </source>
</evidence>
<dbReference type="Pfam" id="PF03413">
    <property type="entry name" value="PepSY"/>
    <property type="match status" value="1"/>
</dbReference>
<name>A0A5P1R738_9GAMM</name>
<dbReference type="OrthoDB" id="6120176at2"/>
<evidence type="ECO:0000313" key="2">
    <source>
        <dbReference type="EMBL" id="QEQ95437.1"/>
    </source>
</evidence>
<dbReference type="InterPro" id="IPR025711">
    <property type="entry name" value="PepSY"/>
</dbReference>
<sequence length="93" mass="10158">MSPPGFIHRLRVLVFILYMAFLSAGTTTYAKEAQPQVTLSEAVVIAKKAFGGRVVKTDTENRKSGLAYKIRLVNNGHVREVLVDAASGELLPE</sequence>
<dbReference type="KEGG" id="ncu:F0U83_01260"/>
<dbReference type="Gene3D" id="3.10.450.40">
    <property type="match status" value="1"/>
</dbReference>
<protein>
    <submittedName>
        <fullName evidence="2">PepSY domain-containing protein</fullName>
    </submittedName>
</protein>
<evidence type="ECO:0000259" key="1">
    <source>
        <dbReference type="Pfam" id="PF03413"/>
    </source>
</evidence>